<organism evidence="1">
    <name type="scientific">marine sediment metagenome</name>
    <dbReference type="NCBI Taxonomy" id="412755"/>
    <lineage>
        <taxon>unclassified sequences</taxon>
        <taxon>metagenomes</taxon>
        <taxon>ecological metagenomes</taxon>
    </lineage>
</organism>
<sequence length="29" mass="3802">TYPDYRQQCYYKFFDKVRTRLLEQLKSRR</sequence>
<dbReference type="AlphaFoldDB" id="X1VVN3"/>
<evidence type="ECO:0000313" key="1">
    <source>
        <dbReference type="EMBL" id="GAJ22146.1"/>
    </source>
</evidence>
<feature type="non-terminal residue" evidence="1">
    <location>
        <position position="1"/>
    </location>
</feature>
<protein>
    <submittedName>
        <fullName evidence="1">Uncharacterized protein</fullName>
    </submittedName>
</protein>
<proteinExistence type="predicted"/>
<reference evidence="1" key="1">
    <citation type="journal article" date="2014" name="Front. Microbiol.">
        <title>High frequency of phylogenetically diverse reductive dehalogenase-homologous genes in deep subseafloor sedimentary metagenomes.</title>
        <authorList>
            <person name="Kawai M."/>
            <person name="Futagami T."/>
            <person name="Toyoda A."/>
            <person name="Takaki Y."/>
            <person name="Nishi S."/>
            <person name="Hori S."/>
            <person name="Arai W."/>
            <person name="Tsubouchi T."/>
            <person name="Morono Y."/>
            <person name="Uchiyama I."/>
            <person name="Ito T."/>
            <person name="Fujiyama A."/>
            <person name="Inagaki F."/>
            <person name="Takami H."/>
        </authorList>
    </citation>
    <scope>NUCLEOTIDE SEQUENCE</scope>
    <source>
        <strain evidence="1">Expedition CK06-06</strain>
    </source>
</reference>
<gene>
    <name evidence="1" type="ORF">S12H4_60350</name>
</gene>
<name>X1VVN3_9ZZZZ</name>
<comment type="caution">
    <text evidence="1">The sequence shown here is derived from an EMBL/GenBank/DDBJ whole genome shotgun (WGS) entry which is preliminary data.</text>
</comment>
<accession>X1VVN3</accession>
<dbReference type="EMBL" id="BARW01039700">
    <property type="protein sequence ID" value="GAJ22146.1"/>
    <property type="molecule type" value="Genomic_DNA"/>
</dbReference>